<keyword evidence="4" id="KW-0680">Restriction system</keyword>
<dbReference type="GO" id="GO:0009307">
    <property type="term" value="P:DNA restriction-modification system"/>
    <property type="evidence" value="ECO:0007669"/>
    <property type="project" value="UniProtKB-KW"/>
</dbReference>
<gene>
    <name evidence="9" type="ORF">B0681_02285</name>
</gene>
<accession>A0A1T0CWI2</accession>
<protein>
    <recommendedName>
        <fullName evidence="8">Cytosine-specific methyltransferase</fullName>
        <ecNumber evidence="8">2.1.1.37</ecNumber>
    </recommendedName>
</protein>
<evidence type="ECO:0000256" key="7">
    <source>
        <dbReference type="RuleBase" id="RU000416"/>
    </source>
</evidence>
<organism evidence="9 10">
    <name type="scientific">Moraxella porci DSM 25326</name>
    <dbReference type="NCBI Taxonomy" id="573983"/>
    <lineage>
        <taxon>Bacteria</taxon>
        <taxon>Pseudomonadati</taxon>
        <taxon>Pseudomonadota</taxon>
        <taxon>Gammaproteobacteria</taxon>
        <taxon>Moraxellales</taxon>
        <taxon>Moraxellaceae</taxon>
        <taxon>Moraxella</taxon>
    </lineage>
</organism>
<dbReference type="Gene3D" id="3.40.50.150">
    <property type="entry name" value="Vaccinia Virus protein VP39"/>
    <property type="match status" value="1"/>
</dbReference>
<dbReference type="NCBIfam" id="TIGR00675">
    <property type="entry name" value="dcm"/>
    <property type="match status" value="1"/>
</dbReference>
<dbReference type="PROSITE" id="PS00094">
    <property type="entry name" value="C5_MTASE_1"/>
    <property type="match status" value="1"/>
</dbReference>
<dbReference type="PANTHER" id="PTHR10629">
    <property type="entry name" value="CYTOSINE-SPECIFIC METHYLTRANSFERASE"/>
    <property type="match status" value="1"/>
</dbReference>
<proteinExistence type="inferred from homology"/>
<comment type="similarity">
    <text evidence="6 7">Belongs to the class I-like SAM-binding methyltransferase superfamily. C5-methyltransferase family.</text>
</comment>
<evidence type="ECO:0000256" key="1">
    <source>
        <dbReference type="ARBA" id="ARBA00022603"/>
    </source>
</evidence>
<dbReference type="AlphaFoldDB" id="A0A1T0CWI2"/>
<dbReference type="EMBL" id="MUYV01000001">
    <property type="protein sequence ID" value="OOS26714.1"/>
    <property type="molecule type" value="Genomic_DNA"/>
</dbReference>
<dbReference type="SUPFAM" id="SSF53335">
    <property type="entry name" value="S-adenosyl-L-methionine-dependent methyltransferases"/>
    <property type="match status" value="1"/>
</dbReference>
<keyword evidence="10" id="KW-1185">Reference proteome</keyword>
<dbReference type="GO" id="GO:0032259">
    <property type="term" value="P:methylation"/>
    <property type="evidence" value="ECO:0007669"/>
    <property type="project" value="UniProtKB-KW"/>
</dbReference>
<comment type="catalytic activity">
    <reaction evidence="5 8">
        <text>a 2'-deoxycytidine in DNA + S-adenosyl-L-methionine = a 5-methyl-2'-deoxycytidine in DNA + S-adenosyl-L-homocysteine + H(+)</text>
        <dbReference type="Rhea" id="RHEA:13681"/>
        <dbReference type="Rhea" id="RHEA-COMP:11369"/>
        <dbReference type="Rhea" id="RHEA-COMP:11370"/>
        <dbReference type="ChEBI" id="CHEBI:15378"/>
        <dbReference type="ChEBI" id="CHEBI:57856"/>
        <dbReference type="ChEBI" id="CHEBI:59789"/>
        <dbReference type="ChEBI" id="CHEBI:85452"/>
        <dbReference type="ChEBI" id="CHEBI:85454"/>
        <dbReference type="EC" id="2.1.1.37"/>
    </reaction>
</comment>
<dbReference type="EC" id="2.1.1.37" evidence="8"/>
<evidence type="ECO:0000256" key="3">
    <source>
        <dbReference type="ARBA" id="ARBA00022691"/>
    </source>
</evidence>
<reference evidence="9 10" key="1">
    <citation type="submission" date="2017-02" db="EMBL/GenBank/DDBJ databases">
        <title>Draft genome sequence of Moraxella porci CCUG 54912T type strain.</title>
        <authorList>
            <person name="Salva-Serra F."/>
            <person name="Engstrom-Jakobsson H."/>
            <person name="Thorell K."/>
            <person name="Jaen-Luchoro D."/>
            <person name="Gonzales-Siles L."/>
            <person name="Karlsson R."/>
            <person name="Yazdan S."/>
            <person name="Boulund F."/>
            <person name="Johnning A."/>
            <person name="Engstrand L."/>
            <person name="Kristiansson E."/>
            <person name="Moore E."/>
        </authorList>
    </citation>
    <scope>NUCLEOTIDE SEQUENCE [LARGE SCALE GENOMIC DNA]</scope>
    <source>
        <strain evidence="9 10">CCUG 54912</strain>
    </source>
</reference>
<feature type="active site" evidence="6">
    <location>
        <position position="103"/>
    </location>
</feature>
<dbReference type="PANTHER" id="PTHR10629:SF52">
    <property type="entry name" value="DNA (CYTOSINE-5)-METHYLTRANSFERASE 1"/>
    <property type="match status" value="1"/>
</dbReference>
<dbReference type="PRINTS" id="PR00105">
    <property type="entry name" value="C5METTRFRASE"/>
</dbReference>
<dbReference type="RefSeq" id="WP_078317109.1">
    <property type="nucleotide sequence ID" value="NZ_MUYV01000001.1"/>
</dbReference>
<evidence type="ECO:0000256" key="8">
    <source>
        <dbReference type="RuleBase" id="RU000417"/>
    </source>
</evidence>
<dbReference type="InterPro" id="IPR001525">
    <property type="entry name" value="C5_MeTfrase"/>
</dbReference>
<keyword evidence="3 6" id="KW-0949">S-adenosyl-L-methionine</keyword>
<dbReference type="InterPro" id="IPR018117">
    <property type="entry name" value="C5_DNA_meth_AS"/>
</dbReference>
<name>A0A1T0CWI2_9GAMM</name>
<dbReference type="Proteomes" id="UP000190683">
    <property type="component" value="Unassembled WGS sequence"/>
</dbReference>
<evidence type="ECO:0000313" key="10">
    <source>
        <dbReference type="Proteomes" id="UP000190683"/>
    </source>
</evidence>
<dbReference type="InterPro" id="IPR050390">
    <property type="entry name" value="C5-Methyltransferase"/>
</dbReference>
<evidence type="ECO:0000313" key="9">
    <source>
        <dbReference type="EMBL" id="OOS26714.1"/>
    </source>
</evidence>
<evidence type="ECO:0000256" key="4">
    <source>
        <dbReference type="ARBA" id="ARBA00022747"/>
    </source>
</evidence>
<keyword evidence="2 6" id="KW-0808">Transferase</keyword>
<dbReference type="InterPro" id="IPR029063">
    <property type="entry name" value="SAM-dependent_MTases_sf"/>
</dbReference>
<dbReference type="PROSITE" id="PS51679">
    <property type="entry name" value="SAM_MT_C5"/>
    <property type="match status" value="1"/>
</dbReference>
<sequence>MPLNYIDLFAGCGGLSEGFHKNPNYNFIAAVEWEKDPANTLIHRLKTKWQDANAEEKVLRFDIQRTDELFNGWENDKEYGTHHGLNTVVGNQTIDLIIGGPPCQAYSMAGRAQDGNNMKDDYRNYLFESYIKVVDKYQPKLFVFENVVGLLSAQPKDIPVTELIRKEFDKHGYAIISDLKKHALQDLTEFGVPQNRKRVIIVGIRKDLVLDSESVLTNFYQNILPNYHAPKKTVYEAIGDLPKLLPVDEYKVGSKKYSHTPFETGINAHNPRYHNSIDIAIFKILASDIESGRKEYLTTKSLQKLYLDFRGRSSSVHKYYVLRQNEQSNTIPAHLNKDGLRHIHYDSKQARSITVREAARLQTFDDDFEFMCSAGSNYKMIGNAVPPQFSKALAQAILDLSANLE</sequence>
<evidence type="ECO:0000256" key="2">
    <source>
        <dbReference type="ARBA" id="ARBA00022679"/>
    </source>
</evidence>
<comment type="caution">
    <text evidence="9">The sequence shown here is derived from an EMBL/GenBank/DDBJ whole genome shotgun (WGS) entry which is preliminary data.</text>
</comment>
<dbReference type="STRING" id="573983.B0681_02285"/>
<dbReference type="Gene3D" id="3.90.120.10">
    <property type="entry name" value="DNA Methylase, subunit A, domain 2"/>
    <property type="match status" value="1"/>
</dbReference>
<keyword evidence="1 6" id="KW-0489">Methyltransferase</keyword>
<evidence type="ECO:0000256" key="5">
    <source>
        <dbReference type="ARBA" id="ARBA00047422"/>
    </source>
</evidence>
<evidence type="ECO:0000256" key="6">
    <source>
        <dbReference type="PROSITE-ProRule" id="PRU01016"/>
    </source>
</evidence>
<dbReference type="Pfam" id="PF00145">
    <property type="entry name" value="DNA_methylase"/>
    <property type="match status" value="1"/>
</dbReference>
<dbReference type="GO" id="GO:0003886">
    <property type="term" value="F:DNA (cytosine-5-)-methyltransferase activity"/>
    <property type="evidence" value="ECO:0007669"/>
    <property type="project" value="UniProtKB-EC"/>
</dbReference>